<dbReference type="CDD" id="cd13432">
    <property type="entry name" value="LDT_IgD_like_2"/>
    <property type="match status" value="1"/>
</dbReference>
<evidence type="ECO:0000259" key="8">
    <source>
        <dbReference type="PROSITE" id="PS52029"/>
    </source>
</evidence>
<evidence type="ECO:0000313" key="9">
    <source>
        <dbReference type="EMBL" id="MFB9475214.1"/>
    </source>
</evidence>
<dbReference type="PANTHER" id="PTHR30582:SF2">
    <property type="entry name" value="L,D-TRANSPEPTIDASE YCIB-RELATED"/>
    <property type="match status" value="1"/>
</dbReference>
<accession>A0ABV5NY10</accession>
<dbReference type="Gene3D" id="2.60.40.3710">
    <property type="match status" value="1"/>
</dbReference>
<dbReference type="CDD" id="cd16913">
    <property type="entry name" value="YkuD_like"/>
    <property type="match status" value="1"/>
</dbReference>
<dbReference type="Proteomes" id="UP001589568">
    <property type="component" value="Unassembled WGS sequence"/>
</dbReference>
<proteinExistence type="predicted"/>
<keyword evidence="3 7" id="KW-0133">Cell shape</keyword>
<keyword evidence="10" id="KW-1185">Reference proteome</keyword>
<keyword evidence="6 7" id="KW-0961">Cell wall biogenesis/degradation</keyword>
<evidence type="ECO:0000256" key="4">
    <source>
        <dbReference type="ARBA" id="ARBA00022984"/>
    </source>
</evidence>
<dbReference type="InterPro" id="IPR005490">
    <property type="entry name" value="LD_TPept_cat_dom"/>
</dbReference>
<feature type="active site" description="Nucleophile" evidence="7">
    <location>
        <position position="349"/>
    </location>
</feature>
<comment type="pathway">
    <text evidence="1 7">Cell wall biogenesis; peptidoglycan biosynthesis.</text>
</comment>
<keyword evidence="4 7" id="KW-0573">Peptidoglycan synthesis</keyword>
<protein>
    <submittedName>
        <fullName evidence="9">Ig-like domain-containing protein</fullName>
    </submittedName>
</protein>
<comment type="caution">
    <text evidence="9">The sequence shown here is derived from an EMBL/GenBank/DDBJ whole genome shotgun (WGS) entry which is preliminary data.</text>
</comment>
<dbReference type="PANTHER" id="PTHR30582">
    <property type="entry name" value="L,D-TRANSPEPTIDASE"/>
    <property type="match status" value="1"/>
</dbReference>
<evidence type="ECO:0000256" key="7">
    <source>
        <dbReference type="PROSITE-ProRule" id="PRU01373"/>
    </source>
</evidence>
<evidence type="ECO:0000256" key="2">
    <source>
        <dbReference type="ARBA" id="ARBA00022679"/>
    </source>
</evidence>
<evidence type="ECO:0000256" key="1">
    <source>
        <dbReference type="ARBA" id="ARBA00004752"/>
    </source>
</evidence>
<evidence type="ECO:0000256" key="3">
    <source>
        <dbReference type="ARBA" id="ARBA00022960"/>
    </source>
</evidence>
<keyword evidence="2" id="KW-0808">Transferase</keyword>
<dbReference type="Pfam" id="PF03734">
    <property type="entry name" value="YkuD"/>
    <property type="match status" value="1"/>
</dbReference>
<keyword evidence="5" id="KW-0012">Acyltransferase</keyword>
<dbReference type="InterPro" id="IPR050979">
    <property type="entry name" value="LD-transpeptidase"/>
</dbReference>
<feature type="active site" description="Proton donor/acceptor" evidence="7">
    <location>
        <position position="331"/>
    </location>
</feature>
<dbReference type="Gene3D" id="2.40.440.10">
    <property type="entry name" value="L,D-transpeptidase catalytic domain-like"/>
    <property type="match status" value="1"/>
</dbReference>
<evidence type="ECO:0000256" key="6">
    <source>
        <dbReference type="ARBA" id="ARBA00023316"/>
    </source>
</evidence>
<dbReference type="EMBL" id="JBHMCF010000041">
    <property type="protein sequence ID" value="MFB9475214.1"/>
    <property type="molecule type" value="Genomic_DNA"/>
</dbReference>
<dbReference type="InterPro" id="IPR041280">
    <property type="entry name" value="Big_10"/>
</dbReference>
<name>A0ABV5NY10_9ACTN</name>
<feature type="domain" description="L,D-TPase catalytic" evidence="8">
    <location>
        <begin position="252"/>
        <end position="373"/>
    </location>
</feature>
<dbReference type="Gene3D" id="2.60.40.3780">
    <property type="match status" value="1"/>
</dbReference>
<organism evidence="9 10">
    <name type="scientific">Nonomuraea salmonea</name>
    <dbReference type="NCBI Taxonomy" id="46181"/>
    <lineage>
        <taxon>Bacteria</taxon>
        <taxon>Bacillati</taxon>
        <taxon>Actinomycetota</taxon>
        <taxon>Actinomycetes</taxon>
        <taxon>Streptosporangiales</taxon>
        <taxon>Streptosporangiaceae</taxon>
        <taxon>Nonomuraea</taxon>
    </lineage>
</organism>
<dbReference type="Pfam" id="PF17964">
    <property type="entry name" value="Big_10"/>
    <property type="match status" value="1"/>
</dbReference>
<dbReference type="PROSITE" id="PS52029">
    <property type="entry name" value="LD_TPASE"/>
    <property type="match status" value="1"/>
</dbReference>
<gene>
    <name evidence="9" type="ORF">ACFFR3_37485</name>
</gene>
<sequence length="407" mass="43609">MSGKSEASAMRNGGTLLISTCAVVLLCTAACTSSSGPGGPGGAGGALERAPLPPPRLVITPAHGAKKVPPDTGIGVKVTGGKITAVSVVDAKGRAVGGALTSDGTWRPTWPFKPAAAYTVRVQAAAPDGGNVITERAAFTTLKPKRVLETGMSPLDGEKVGIGMPIQLLLSKPVTTQKDRAAVERSLTVHMSKPVEGAWSWVSDREVQYRPRMYWPTGEKVTVVAHLAGLRIGRDLWGLKDRTVHFTVGPRHITTINSKTHRAVVRDNGKVVKRIPVSLGKPGYESWSGTMIAQEKAPDFLMDSATIGIPGEYLHHTKWNVRMTYSGMFFHAAPWSVGDQGRRNVSHGCVNASTTNAHWFYNFTQRGDIIRVTGTSRKLQFGNGPTPWTKSWQEWLAGSALKTSTDA</sequence>
<evidence type="ECO:0000256" key="5">
    <source>
        <dbReference type="ARBA" id="ARBA00023315"/>
    </source>
</evidence>
<evidence type="ECO:0000313" key="10">
    <source>
        <dbReference type="Proteomes" id="UP001589568"/>
    </source>
</evidence>
<reference evidence="9 10" key="1">
    <citation type="submission" date="2024-09" db="EMBL/GenBank/DDBJ databases">
        <authorList>
            <person name="Sun Q."/>
            <person name="Mori K."/>
        </authorList>
    </citation>
    <scope>NUCLEOTIDE SEQUENCE [LARGE SCALE GENOMIC DNA]</scope>
    <source>
        <strain evidence="9 10">JCM 3324</strain>
    </source>
</reference>
<dbReference type="InterPro" id="IPR038063">
    <property type="entry name" value="Transpep_catalytic_dom"/>
</dbReference>
<dbReference type="SUPFAM" id="SSF141523">
    <property type="entry name" value="L,D-transpeptidase catalytic domain-like"/>
    <property type="match status" value="1"/>
</dbReference>